<dbReference type="PANTHER" id="PTHR48081">
    <property type="entry name" value="AB HYDROLASE SUPERFAMILY PROTEIN C4A8.06C"/>
    <property type="match status" value="1"/>
</dbReference>
<accession>A0ABN5FKV2</accession>
<dbReference type="Proteomes" id="UP000233458">
    <property type="component" value="Chromosome"/>
</dbReference>
<name>A0ABN5FKV2_9PROT</name>
<proteinExistence type="predicted"/>
<dbReference type="InterPro" id="IPR029058">
    <property type="entry name" value="AB_hydrolase_fold"/>
</dbReference>
<dbReference type="EMBL" id="CP024199">
    <property type="protein sequence ID" value="AUG55038.1"/>
    <property type="molecule type" value="Genomic_DNA"/>
</dbReference>
<dbReference type="SUPFAM" id="SSF53474">
    <property type="entry name" value="alpha/beta-Hydrolases"/>
    <property type="match status" value="1"/>
</dbReference>
<dbReference type="Pfam" id="PF07859">
    <property type="entry name" value="Abhydrolase_3"/>
    <property type="match status" value="1"/>
</dbReference>
<reference evidence="3 4" key="1">
    <citation type="submission" date="2017-10" db="EMBL/GenBank/DDBJ databases">
        <title>Biodiversity and function of Thalassospira species in the particle-attached aromatic-hydrocarbon-degrading consortia from the surface seawater of the China South Sea.</title>
        <authorList>
            <person name="Dong C."/>
            <person name="Liu R."/>
            <person name="Shao Z."/>
        </authorList>
    </citation>
    <scope>NUCLEOTIDE SEQUENCE [LARGE SCALE GENOMIC DNA]</scope>
    <source>
        <strain evidence="3 4">CSC3H3</strain>
    </source>
</reference>
<dbReference type="Gene3D" id="3.40.50.1820">
    <property type="entry name" value="alpha/beta hydrolase"/>
    <property type="match status" value="1"/>
</dbReference>
<evidence type="ECO:0000259" key="2">
    <source>
        <dbReference type="Pfam" id="PF07859"/>
    </source>
</evidence>
<feature type="domain" description="Alpha/beta hydrolase fold-3" evidence="2">
    <location>
        <begin position="137"/>
        <end position="341"/>
    </location>
</feature>
<dbReference type="InterPro" id="IPR013094">
    <property type="entry name" value="AB_hydrolase_3"/>
</dbReference>
<sequence>MLKPGKTRKPICRMMSEKTLFMSFEICGLSERMAITTHSNRRTKLVFTLNPELAQCLQQLTPAFETFPQSQLGDVQSLKKRLDAFYTLVNSHLPRIDGIATQDYAVPFADKKLLARWFYKADHAAENTENSPIQGAVLFVHGGGGVAADAQAYDTIIKNYVAKTGVGFLAIDYQLAPDVSGDIQTQQALAALIWLHENSNQFNIDPNRIVLMGDSGGAGIAAASAALARDRGIPVAGQVLIYPMLDHRVPDVPVGIIPFLSIVAPEITTAWQARIPKDTTEKDMAIISPARLENYAQLPPTYIEVGELDLFCIESLNYAANLYAAGVSTEFHLIPGLNHGYDLLAPASQITQQAMTLRRNAILRMTAPSDNLANDNQATNP</sequence>
<dbReference type="InterPro" id="IPR050300">
    <property type="entry name" value="GDXG_lipolytic_enzyme"/>
</dbReference>
<dbReference type="PANTHER" id="PTHR48081:SF8">
    <property type="entry name" value="ALPHA_BETA HYDROLASE FOLD-3 DOMAIN-CONTAINING PROTEIN-RELATED"/>
    <property type="match status" value="1"/>
</dbReference>
<evidence type="ECO:0000313" key="3">
    <source>
        <dbReference type="EMBL" id="AUG55038.1"/>
    </source>
</evidence>
<gene>
    <name evidence="3" type="ORF">CSC3H3_09545</name>
</gene>
<keyword evidence="1" id="KW-0378">Hydrolase</keyword>
<keyword evidence="4" id="KW-1185">Reference proteome</keyword>
<evidence type="ECO:0000313" key="4">
    <source>
        <dbReference type="Proteomes" id="UP000233458"/>
    </source>
</evidence>
<protein>
    <recommendedName>
        <fullName evidence="2">Alpha/beta hydrolase fold-3 domain-containing protein</fullName>
    </recommendedName>
</protein>
<evidence type="ECO:0000256" key="1">
    <source>
        <dbReference type="ARBA" id="ARBA00022801"/>
    </source>
</evidence>
<organism evidence="3 4">
    <name type="scientific">Thalassospira marina</name>
    <dbReference type="NCBI Taxonomy" id="2048283"/>
    <lineage>
        <taxon>Bacteria</taxon>
        <taxon>Pseudomonadati</taxon>
        <taxon>Pseudomonadota</taxon>
        <taxon>Alphaproteobacteria</taxon>
        <taxon>Rhodospirillales</taxon>
        <taxon>Thalassospiraceae</taxon>
        <taxon>Thalassospira</taxon>
    </lineage>
</organism>